<proteinExistence type="predicted"/>
<dbReference type="Proteomes" id="UP000181728">
    <property type="component" value="Unassembled WGS sequence"/>
</dbReference>
<evidence type="ECO:0000313" key="5">
    <source>
        <dbReference type="Proteomes" id="UP000294726"/>
    </source>
</evidence>
<evidence type="ECO:0000313" key="2">
    <source>
        <dbReference type="EMBL" id="OIM20405.1"/>
    </source>
</evidence>
<organism evidence="2 4">
    <name type="scientific">Oenococcus oeni</name>
    <name type="common">Leuconostoc oenos</name>
    <dbReference type="NCBI Taxonomy" id="1247"/>
    <lineage>
        <taxon>Bacteria</taxon>
        <taxon>Bacillati</taxon>
        <taxon>Bacillota</taxon>
        <taxon>Bacilli</taxon>
        <taxon>Lactobacillales</taxon>
        <taxon>Lactobacillaceae</taxon>
        <taxon>Oenococcus</taxon>
    </lineage>
</organism>
<dbReference type="EMBL" id="LR031358">
    <property type="protein sequence ID" value="VDB99345.1"/>
    <property type="molecule type" value="Genomic_DNA"/>
</dbReference>
<feature type="transmembrane region" description="Helical" evidence="1">
    <location>
        <begin position="6"/>
        <end position="24"/>
    </location>
</feature>
<accession>A0A6N3ZYN6</accession>
<evidence type="ECO:0000256" key="1">
    <source>
        <dbReference type="SAM" id="Phobius"/>
    </source>
</evidence>
<keyword evidence="1" id="KW-0812">Transmembrane</keyword>
<evidence type="ECO:0000313" key="3">
    <source>
        <dbReference type="EMBL" id="VDB99345.1"/>
    </source>
</evidence>
<reference evidence="3 5" key="2">
    <citation type="submission" date="2018-08" db="EMBL/GenBank/DDBJ databases">
        <authorList>
            <person name="Lorentzen P. G. S. M."/>
        </authorList>
    </citation>
    <scope>NUCLEOTIDE SEQUENCE [LARGE SCALE GENOMIC DNA]</scope>
    <source>
        <strain evidence="3 5">CRBO_1381</strain>
    </source>
</reference>
<sequence>MINYFLAVVGLLLGFFTLFIVLYIKKTRVMKFIIPYRGCVVMMIGALMIIIQVTNLFPDYFPNGNALFIIPIIFILIGIYYQFKDNKSGHGYKK</sequence>
<dbReference type="AlphaFoldDB" id="A0A6N3ZYN6"/>
<keyword evidence="1" id="KW-1133">Transmembrane helix</keyword>
<evidence type="ECO:0000313" key="4">
    <source>
        <dbReference type="Proteomes" id="UP000181728"/>
    </source>
</evidence>
<protein>
    <submittedName>
        <fullName evidence="2">Uncharacterized protein</fullName>
    </submittedName>
</protein>
<gene>
    <name evidence="2" type="ORF">ATX59_09145</name>
    <name evidence="3" type="ORF">OENI_1882</name>
</gene>
<dbReference type="RefSeq" id="WP_071419551.1">
    <property type="nucleotide sequence ID" value="NZ_LR031358.1"/>
</dbReference>
<feature type="transmembrane region" description="Helical" evidence="1">
    <location>
        <begin position="36"/>
        <end position="54"/>
    </location>
</feature>
<dbReference type="Proteomes" id="UP000294726">
    <property type="component" value="Chromosome"/>
</dbReference>
<dbReference type="EMBL" id="MLOK01000060">
    <property type="protein sequence ID" value="OIM20405.1"/>
    <property type="molecule type" value="Genomic_DNA"/>
</dbReference>
<keyword evidence="1" id="KW-0472">Membrane</keyword>
<reference evidence="2 4" key="1">
    <citation type="journal article" date="2016" name="BMC Genomics">
        <title>Consensus pan-genome assembly of the specialised wine bacterium Oenococcus oeni.</title>
        <authorList>
            <person name="Sternes P.R."/>
            <person name="Borneman A.R."/>
        </authorList>
    </citation>
    <scope>NUCLEOTIDE SEQUENCE [LARGE SCALE GENOMIC DNA]</scope>
    <source>
        <strain evidence="2 4">AWRIB661</strain>
    </source>
</reference>
<name>A0A6N3ZYN6_OENOE</name>
<feature type="transmembrane region" description="Helical" evidence="1">
    <location>
        <begin position="66"/>
        <end position="83"/>
    </location>
</feature>